<protein>
    <recommendedName>
        <fullName evidence="18">alpha-1,2-Mannosidase</fullName>
        <ecNumber evidence="18">3.2.1.-</ecNumber>
    </recommendedName>
</protein>
<evidence type="ECO:0000256" key="10">
    <source>
        <dbReference type="ARBA" id="ARBA00023295"/>
    </source>
</evidence>
<evidence type="ECO:0000256" key="17">
    <source>
        <dbReference type="PIRSR" id="PIRSR601382-3"/>
    </source>
</evidence>
<dbReference type="PANTHER" id="PTHR11742:SF40">
    <property type="entry name" value="MANNOSYL-OLIGOSACCHARIDE 1,2-ALPHA-MANNOSIDASE IB"/>
    <property type="match status" value="1"/>
</dbReference>
<evidence type="ECO:0000256" key="19">
    <source>
        <dbReference type="SAM" id="Phobius"/>
    </source>
</evidence>
<keyword evidence="8 19" id="KW-0472">Membrane</keyword>
<evidence type="ECO:0000313" key="21">
    <source>
        <dbReference type="Proteomes" id="UP000472270"/>
    </source>
</evidence>
<proteinExistence type="inferred from homology"/>
<comment type="catalytic activity">
    <reaction evidence="12">
        <text>N(4)-(alpha-D-Man-(1-&gt;2)-alpha-D-Man-(1-&gt;2)-alpha-D-Man-(1-&gt;3)-[alpha-D-Man-(1-&gt;2)-alpha-D-Man-(1-&gt;3)-[alpha-D-Man-(1-&gt;2)-alpha-D-Man-(1-&gt;6)]-alpha-D-Man-(1-&gt;6)]-beta-D-Man-(1-&gt;4)-beta-D-GlcNAc-(1-&gt;4)-beta-D-GlcNAc)-L-asparaginyl-[protein] (N-glucan mannose isomer 9A1,2,3B1,2,3) + 4 H2O = N(4)-(alpha-D-Man-(1-&gt;3)-[alpha-D-Man-(1-&gt;3)-[alpha-D-Man-(1-&gt;6)]-alpha-D-Man-(1-&gt;6)]-beta-D-Man-(1-&gt;4)-beta-D-GlcNAc-(1-&gt;4)-beta-D-GlcNAc)-L-asparaginyl-[protein] (N-glucan mannose isomer 5A1,2) + 4 beta-D-mannose</text>
        <dbReference type="Rhea" id="RHEA:56008"/>
        <dbReference type="Rhea" id="RHEA-COMP:14356"/>
        <dbReference type="Rhea" id="RHEA-COMP:14367"/>
        <dbReference type="ChEBI" id="CHEBI:15377"/>
        <dbReference type="ChEBI" id="CHEBI:28563"/>
        <dbReference type="ChEBI" id="CHEBI:59087"/>
        <dbReference type="ChEBI" id="CHEBI:139493"/>
        <dbReference type="EC" id="3.2.1.113"/>
    </reaction>
</comment>
<dbReference type="Gene3D" id="1.50.10.10">
    <property type="match status" value="1"/>
</dbReference>
<comment type="subcellular location">
    <subcellularLocation>
        <location evidence="14">Endomembrane system</location>
        <topology evidence="14">Single-pass type II membrane protein</topology>
    </subcellularLocation>
</comment>
<feature type="disulfide bond" evidence="17">
    <location>
        <begin position="381"/>
        <end position="413"/>
    </location>
</feature>
<dbReference type="AlphaFoldDB" id="A0A673HLW1"/>
<evidence type="ECO:0000256" key="13">
    <source>
        <dbReference type="ARBA" id="ARBA00054774"/>
    </source>
</evidence>
<feature type="active site" evidence="15">
    <location>
        <position position="452"/>
    </location>
</feature>
<evidence type="ECO:0000256" key="14">
    <source>
        <dbReference type="ARBA" id="ARBA00060399"/>
    </source>
</evidence>
<dbReference type="InterPro" id="IPR012341">
    <property type="entry name" value="6hp_glycosidase-like_sf"/>
</dbReference>
<feature type="active site" evidence="15">
    <location>
        <position position="318"/>
    </location>
</feature>
<evidence type="ECO:0000256" key="5">
    <source>
        <dbReference type="ARBA" id="ARBA00022801"/>
    </source>
</evidence>
<evidence type="ECO:0000256" key="8">
    <source>
        <dbReference type="ARBA" id="ARBA00023136"/>
    </source>
</evidence>
<dbReference type="InterPro" id="IPR001382">
    <property type="entry name" value="Glyco_hydro_47"/>
</dbReference>
<comment type="cofactor">
    <cofactor evidence="1 16">
        <name>Ca(2+)</name>
        <dbReference type="ChEBI" id="CHEBI:29108"/>
    </cofactor>
</comment>
<evidence type="ECO:0000256" key="9">
    <source>
        <dbReference type="ARBA" id="ARBA00023157"/>
    </source>
</evidence>
<reference evidence="20" key="2">
    <citation type="submission" date="2025-09" db="UniProtKB">
        <authorList>
            <consortium name="Ensembl"/>
        </authorList>
    </citation>
    <scope>IDENTIFICATION</scope>
</reference>
<accession>A0A673HLW1</accession>
<comment type="function">
    <text evidence="13">Involved in the maturation of Asn-linked oligosaccharides. Progressively trim alpha-1,2-linked mannose residues from Man(9)GlcNAc(2) to produce Man(5)GlcNAc(2).</text>
</comment>
<dbReference type="Proteomes" id="UP000472270">
    <property type="component" value="Unassembled WGS sequence"/>
</dbReference>
<dbReference type="PANTHER" id="PTHR11742">
    <property type="entry name" value="MANNOSYL-OLIGOSACCHARIDE ALPHA-1,2-MANNOSIDASE-RELATED"/>
    <property type="match status" value="1"/>
</dbReference>
<evidence type="ECO:0000256" key="6">
    <source>
        <dbReference type="ARBA" id="ARBA00022837"/>
    </source>
</evidence>
<keyword evidence="6 16" id="KW-0106">Calcium</keyword>
<dbReference type="GO" id="GO:0070062">
    <property type="term" value="C:extracellular exosome"/>
    <property type="evidence" value="ECO:0007669"/>
    <property type="project" value="TreeGrafter"/>
</dbReference>
<keyword evidence="10 18" id="KW-0326">Glycosidase</keyword>
<evidence type="ECO:0000256" key="3">
    <source>
        <dbReference type="ARBA" id="ARBA00007658"/>
    </source>
</evidence>
<comment type="similarity">
    <text evidence="3 18">Belongs to the glycosyl hydrolase 47 family.</text>
</comment>
<dbReference type="SUPFAM" id="SSF48225">
    <property type="entry name" value="Seven-hairpin glycosidases"/>
    <property type="match status" value="1"/>
</dbReference>
<dbReference type="GO" id="GO:0005509">
    <property type="term" value="F:calcium ion binding"/>
    <property type="evidence" value="ECO:0007669"/>
    <property type="project" value="InterPro"/>
</dbReference>
<dbReference type="Ensembl" id="ENSSRHT00000027290.1">
    <property type="protein sequence ID" value="ENSSRHP00000026508.1"/>
    <property type="gene ID" value="ENSSRHG00000013797.1"/>
</dbReference>
<keyword evidence="19" id="KW-1133">Transmembrane helix</keyword>
<feature type="binding site" evidence="16">
    <location>
        <position position="538"/>
    </location>
    <ligand>
        <name>Ca(2+)</name>
        <dbReference type="ChEBI" id="CHEBI:29108"/>
    </ligand>
</feature>
<keyword evidence="4 19" id="KW-0812">Transmembrane</keyword>
<feature type="active site" description="Proton donor" evidence="15">
    <location>
        <position position="185"/>
    </location>
</feature>
<keyword evidence="5 18" id="KW-0378">Hydrolase</keyword>
<evidence type="ECO:0000256" key="4">
    <source>
        <dbReference type="ARBA" id="ARBA00022692"/>
    </source>
</evidence>
<keyword evidence="16" id="KW-0479">Metal-binding</keyword>
<evidence type="ECO:0000256" key="15">
    <source>
        <dbReference type="PIRSR" id="PIRSR601382-1"/>
    </source>
</evidence>
<evidence type="ECO:0000256" key="11">
    <source>
        <dbReference type="ARBA" id="ARBA00047669"/>
    </source>
</evidence>
<dbReference type="GO" id="GO:0005975">
    <property type="term" value="P:carbohydrate metabolic process"/>
    <property type="evidence" value="ECO:0007669"/>
    <property type="project" value="InterPro"/>
</dbReference>
<comment type="pathway">
    <text evidence="2">Protein modification; protein glycosylation.</text>
</comment>
<dbReference type="PRINTS" id="PR00747">
    <property type="entry name" value="GLYHDRLASE47"/>
</dbReference>
<dbReference type="Pfam" id="PF01532">
    <property type="entry name" value="Glyco_hydro_47"/>
    <property type="match status" value="1"/>
</dbReference>
<name>A0A673HLW1_9TELE</name>
<feature type="transmembrane region" description="Helical" evidence="19">
    <location>
        <begin position="88"/>
        <end position="108"/>
    </location>
</feature>
<keyword evidence="7" id="KW-0735">Signal-anchor</keyword>
<dbReference type="InterPro" id="IPR036026">
    <property type="entry name" value="Seven-hairpin_glycosidases"/>
</dbReference>
<feature type="transmembrane region" description="Helical" evidence="19">
    <location>
        <begin position="115"/>
        <end position="135"/>
    </location>
</feature>
<evidence type="ECO:0000256" key="16">
    <source>
        <dbReference type="PIRSR" id="PIRSR601382-2"/>
    </source>
</evidence>
<feature type="active site" description="Proton donor" evidence="15">
    <location>
        <position position="427"/>
    </location>
</feature>
<dbReference type="FunFam" id="1.50.10.10:FF:000002">
    <property type="entry name" value="alpha-1,2-Mannosidase"/>
    <property type="match status" value="1"/>
</dbReference>
<evidence type="ECO:0000256" key="7">
    <source>
        <dbReference type="ARBA" id="ARBA00022968"/>
    </source>
</evidence>
<gene>
    <name evidence="20" type="primary">LOC107724469</name>
</gene>
<dbReference type="GO" id="GO:0004571">
    <property type="term" value="F:mannosyl-oligosaccharide 1,2-alpha-mannosidase activity"/>
    <property type="evidence" value="ECO:0007669"/>
    <property type="project" value="UniProtKB-EC"/>
</dbReference>
<evidence type="ECO:0000256" key="1">
    <source>
        <dbReference type="ARBA" id="ARBA00001913"/>
    </source>
</evidence>
<reference evidence="20" key="1">
    <citation type="submission" date="2025-08" db="UniProtKB">
        <authorList>
            <consortium name="Ensembl"/>
        </authorList>
    </citation>
    <scope>IDENTIFICATION</scope>
</reference>
<dbReference type="InterPro" id="IPR050749">
    <property type="entry name" value="Glycosyl_Hydrolase_47"/>
</dbReference>
<sequence>MIVSENVCLSTLRLSEKFILLLILSAFITLCFGAFFFLPDNSKHKRFDFGLEDVLIPHIESEKEARHSSRQVIHGVGAHDEHRHSHSVAFGLFSFLCSALYIACIRLARLCNYKFVYFLITVVHMYSVNVNIYILSAGSSQMGATIVDALDTLYIMGLHDEFKDGQEWIEQNLDFSVNAEVSVFEVNIRFIGGLLAAYYLSGQEVFKVKAVQLAEKLLPAFNTPTGIPWAMVNLKSGVGRNWGWASAGSSILAEFGTLHMEFVHLTYLTGNPAYYQKVMHIRKLLAKMDRPNGLYPNYLNPRTGRWGQHHTSVGGLGDSFYEYLLKAWLMSDKTDTEARKTYDDAIEAIERHLIRKSNGGLTFIGEWKNGHLERKMGHLTCFAGGMFALGADGSPDDKAGHYLQLGAEIAHTCHESYDRTVLKLGPEAFKFDSGLEAVAVRQNEKYYILRPEVIETYWYMWRFTHDPKYRQWGWEAVQAIDKYCRVSGGFSGVKDVYSSNPTYDDVQQSFFLAETLKYLYLLFSSDELLPLENWVFNTEAHPLPVLHLGNITLPGSETQQ</sequence>
<feature type="transmembrane region" description="Helical" evidence="19">
    <location>
        <begin position="18"/>
        <end position="38"/>
    </location>
</feature>
<dbReference type="GO" id="GO:0005783">
    <property type="term" value="C:endoplasmic reticulum"/>
    <property type="evidence" value="ECO:0007669"/>
    <property type="project" value="TreeGrafter"/>
</dbReference>
<organism evidence="20 21">
    <name type="scientific">Sinocyclocheilus rhinocerous</name>
    <dbReference type="NCBI Taxonomy" id="307959"/>
    <lineage>
        <taxon>Eukaryota</taxon>
        <taxon>Metazoa</taxon>
        <taxon>Chordata</taxon>
        <taxon>Craniata</taxon>
        <taxon>Vertebrata</taxon>
        <taxon>Euteleostomi</taxon>
        <taxon>Actinopterygii</taxon>
        <taxon>Neopterygii</taxon>
        <taxon>Teleostei</taxon>
        <taxon>Ostariophysi</taxon>
        <taxon>Cypriniformes</taxon>
        <taxon>Cyprinidae</taxon>
        <taxon>Cyprininae</taxon>
        <taxon>Sinocyclocheilus</taxon>
    </lineage>
</organism>
<evidence type="ECO:0000256" key="18">
    <source>
        <dbReference type="RuleBase" id="RU361193"/>
    </source>
</evidence>
<comment type="catalytic activity">
    <reaction evidence="11">
        <text>N(4)-(alpha-D-Man-(1-&gt;2)-alpha-D-Man-(1-&gt;2)-alpha-D-Man-(1-&gt;3)-[alpha-D-Man-(1-&gt;3)-[alpha-D-Man-(1-&gt;2)-alpha-D-Man-(1-&gt;6)]-alpha-D-Man-(1-&gt;6)]-beta-D-Man-(1-&gt;4)-beta-D-GlcNAc-(1-&gt;4)-beta-D-GlcNAc)-L-asparaginyl-[protein] (N-glucan mannose isomer 8A1,2,3B1,3) + 3 H2O = N(4)-(alpha-D-Man-(1-&gt;3)-[alpha-D-Man-(1-&gt;3)-[alpha-D-Man-(1-&gt;6)]-alpha-D-Man-(1-&gt;6)]-beta-D-Man-(1-&gt;4)-beta-D-GlcNAc-(1-&gt;4)-beta-D-GlcNAc)-L-asparaginyl-[protein] (N-glucan mannose isomer 5A1,2) + 3 beta-D-mannose</text>
        <dbReference type="Rhea" id="RHEA:56028"/>
        <dbReference type="Rhea" id="RHEA-COMP:14358"/>
        <dbReference type="Rhea" id="RHEA-COMP:14367"/>
        <dbReference type="ChEBI" id="CHEBI:15377"/>
        <dbReference type="ChEBI" id="CHEBI:28563"/>
        <dbReference type="ChEBI" id="CHEBI:59087"/>
        <dbReference type="ChEBI" id="CHEBI:60628"/>
        <dbReference type="EC" id="3.2.1.113"/>
    </reaction>
</comment>
<dbReference type="EC" id="3.2.1.-" evidence="18"/>
<keyword evidence="9 17" id="KW-1015">Disulfide bond</keyword>
<evidence type="ECO:0000256" key="12">
    <source>
        <dbReference type="ARBA" id="ARBA00048605"/>
    </source>
</evidence>
<evidence type="ECO:0000313" key="20">
    <source>
        <dbReference type="Ensembl" id="ENSSRHP00000026508.1"/>
    </source>
</evidence>
<dbReference type="GO" id="GO:0000139">
    <property type="term" value="C:Golgi membrane"/>
    <property type="evidence" value="ECO:0007669"/>
    <property type="project" value="TreeGrafter"/>
</dbReference>
<evidence type="ECO:0000256" key="2">
    <source>
        <dbReference type="ARBA" id="ARBA00004922"/>
    </source>
</evidence>
<keyword evidence="21" id="KW-1185">Reference proteome</keyword>